<dbReference type="PROSITE" id="PS00211">
    <property type="entry name" value="ABC_TRANSPORTER_1"/>
    <property type="match status" value="1"/>
</dbReference>
<dbReference type="InterPro" id="IPR013525">
    <property type="entry name" value="ABC2_TM"/>
</dbReference>
<evidence type="ECO:0000259" key="10">
    <source>
        <dbReference type="PROSITE" id="PS50893"/>
    </source>
</evidence>
<dbReference type="InterPro" id="IPR017871">
    <property type="entry name" value="ABC_transporter-like_CS"/>
</dbReference>
<evidence type="ECO:0000313" key="12">
    <source>
        <dbReference type="EMBL" id="GAA4056590.1"/>
    </source>
</evidence>
<keyword evidence="8" id="KW-0813">Transport</keyword>
<dbReference type="PROSITE" id="PS51012">
    <property type="entry name" value="ABC_TM2"/>
    <property type="match status" value="1"/>
</dbReference>
<dbReference type="PROSITE" id="PS50893">
    <property type="entry name" value="ABC_TRANSPORTER_2"/>
    <property type="match status" value="1"/>
</dbReference>
<feature type="compositionally biased region" description="Pro residues" evidence="9">
    <location>
        <begin position="328"/>
        <end position="352"/>
    </location>
</feature>
<evidence type="ECO:0000256" key="4">
    <source>
        <dbReference type="ARBA" id="ARBA00022840"/>
    </source>
</evidence>
<dbReference type="SUPFAM" id="SSF52540">
    <property type="entry name" value="P-loop containing nucleoside triphosphate hydrolases"/>
    <property type="match status" value="1"/>
</dbReference>
<feature type="transmembrane region" description="Helical" evidence="8">
    <location>
        <begin position="527"/>
        <end position="547"/>
    </location>
</feature>
<evidence type="ECO:0000256" key="3">
    <source>
        <dbReference type="ARBA" id="ARBA00022741"/>
    </source>
</evidence>
<evidence type="ECO:0000256" key="7">
    <source>
        <dbReference type="ARBA" id="ARBA00023251"/>
    </source>
</evidence>
<keyword evidence="13" id="KW-1185">Reference proteome</keyword>
<dbReference type="PANTHER" id="PTHR43582:SF5">
    <property type="entry name" value="ABC TRANSPORTER"/>
    <property type="match status" value="1"/>
</dbReference>
<feature type="region of interest" description="Disordered" evidence="9">
    <location>
        <begin position="320"/>
        <end position="352"/>
    </location>
</feature>
<feature type="transmembrane region" description="Helical" evidence="8">
    <location>
        <begin position="386"/>
        <end position="406"/>
    </location>
</feature>
<dbReference type="Pfam" id="PF01061">
    <property type="entry name" value="ABC2_membrane"/>
    <property type="match status" value="1"/>
</dbReference>
<dbReference type="EMBL" id="BAAAZG010000001">
    <property type="protein sequence ID" value="GAA4056590.1"/>
    <property type="molecule type" value="Genomic_DNA"/>
</dbReference>
<feature type="transmembrane region" description="Helical" evidence="8">
    <location>
        <begin position="492"/>
        <end position="515"/>
    </location>
</feature>
<organism evidence="12 13">
    <name type="scientific">Actinomadura miaoliensis</name>
    <dbReference type="NCBI Taxonomy" id="430685"/>
    <lineage>
        <taxon>Bacteria</taxon>
        <taxon>Bacillati</taxon>
        <taxon>Actinomycetota</taxon>
        <taxon>Actinomycetes</taxon>
        <taxon>Streptosporangiales</taxon>
        <taxon>Thermomonosporaceae</taxon>
        <taxon>Actinomadura</taxon>
    </lineage>
</organism>
<keyword evidence="5 8" id="KW-1133">Transmembrane helix</keyword>
<accession>A0ABP7V2B9</accession>
<sequence length="622" mass="66644">MSLRPGPAPASARTGPAVPAIKAVGLRKRYADITAVDGIDLTVAPGESFGFLGPNGAGKTTTIAMLCTLSVPTSGRIEIAGHDTRTDPAGARRSLGLVFQETTLDGDLTAAENLRFHADLYDVPVAEVPARIEQTLALVGLTGHRDRLVRTYSGGMRRRLEIARALLHRPQVLFLDEPTIGLDPQARAQVWRYLRQVCRSERVTLFLTTHYLDEADQCDRIAIIDEGRIVTEGSPGELKSVLGADRIDLRTADDAAAARLLRDRLGLAATAGPRGLSLRATDSTRVLRQVFTELDILVYEAKVVPPSLDDVFLHHTGHRIRDGVPAEPDSPPPDPGHPAGEPPSVTPPPAVPVPRGLRAELRALRMIWRRELLHFARDRTGTAVSLLQPLLFLFVFGAGVAGLLPASGGPAYQLFLFSGILIMAAQGPAVSVGSSVLWERQNGFLREMLVSPVRRGTLLMGKCLGGTTVATCQAAILLTAATPIGIPFDVGLYALLLIELALTTLAMTAFGVLAATLVGRPQTFGTALTVVMAPLIFLSGAMFPLAAMPTWMATLALVNPLSYAVDGMRRTVAAYLPDPPAQLFQQLTWGHWQPPILAEWGLITAGALLGLLLAARRFSRTT</sequence>
<protein>
    <recommendedName>
        <fullName evidence="8">Transport permease protein</fullName>
    </recommendedName>
</protein>
<dbReference type="Gene3D" id="3.40.50.300">
    <property type="entry name" value="P-loop containing nucleotide triphosphate hydrolases"/>
    <property type="match status" value="1"/>
</dbReference>
<name>A0ABP7V2B9_9ACTN</name>
<keyword evidence="3" id="KW-0547">Nucleotide-binding</keyword>
<keyword evidence="2 8" id="KW-0812">Transmembrane</keyword>
<feature type="transmembrane region" description="Helical" evidence="8">
    <location>
        <begin position="459"/>
        <end position="486"/>
    </location>
</feature>
<dbReference type="SMART" id="SM00382">
    <property type="entry name" value="AAA"/>
    <property type="match status" value="1"/>
</dbReference>
<dbReference type="InterPro" id="IPR003593">
    <property type="entry name" value="AAA+_ATPase"/>
</dbReference>
<keyword evidence="8" id="KW-1003">Cell membrane</keyword>
<feature type="transmembrane region" description="Helical" evidence="8">
    <location>
        <begin position="596"/>
        <end position="615"/>
    </location>
</feature>
<dbReference type="RefSeq" id="WP_344939968.1">
    <property type="nucleotide sequence ID" value="NZ_BAAAZG010000001.1"/>
</dbReference>
<reference evidence="13" key="1">
    <citation type="journal article" date="2019" name="Int. J. Syst. Evol. Microbiol.">
        <title>The Global Catalogue of Microorganisms (GCM) 10K type strain sequencing project: providing services to taxonomists for standard genome sequencing and annotation.</title>
        <authorList>
            <consortium name="The Broad Institute Genomics Platform"/>
            <consortium name="The Broad Institute Genome Sequencing Center for Infectious Disease"/>
            <person name="Wu L."/>
            <person name="Ma J."/>
        </authorList>
    </citation>
    <scope>NUCLEOTIDE SEQUENCE [LARGE SCALE GENOMIC DNA]</scope>
    <source>
        <strain evidence="13">JCM 16702</strain>
    </source>
</reference>
<keyword evidence="7" id="KW-0046">Antibiotic resistance</keyword>
<feature type="transmembrane region" description="Helical" evidence="8">
    <location>
        <begin position="412"/>
        <end position="438"/>
    </location>
</feature>
<evidence type="ECO:0000313" key="13">
    <source>
        <dbReference type="Proteomes" id="UP001500683"/>
    </source>
</evidence>
<comment type="similarity">
    <text evidence="8">Belongs to the ABC-2 integral membrane protein family.</text>
</comment>
<dbReference type="PRINTS" id="PR00164">
    <property type="entry name" value="ABC2TRNSPORT"/>
</dbReference>
<evidence type="ECO:0000259" key="11">
    <source>
        <dbReference type="PROSITE" id="PS51012"/>
    </source>
</evidence>
<evidence type="ECO:0000256" key="5">
    <source>
        <dbReference type="ARBA" id="ARBA00022989"/>
    </source>
</evidence>
<dbReference type="InterPro" id="IPR000412">
    <property type="entry name" value="ABC_2_transport"/>
</dbReference>
<dbReference type="PANTHER" id="PTHR43582">
    <property type="entry name" value="LINEARMYCIN RESISTANCE ATP-BINDING PROTEIN LNRL"/>
    <property type="match status" value="1"/>
</dbReference>
<dbReference type="InterPro" id="IPR027417">
    <property type="entry name" value="P-loop_NTPase"/>
</dbReference>
<comment type="subcellular location">
    <subcellularLocation>
        <location evidence="8">Cell membrane</location>
        <topology evidence="8">Multi-pass membrane protein</topology>
    </subcellularLocation>
    <subcellularLocation>
        <location evidence="1">Membrane</location>
        <topology evidence="1">Multi-pass membrane protein</topology>
    </subcellularLocation>
</comment>
<gene>
    <name evidence="12" type="ORF">GCM10022214_05330</name>
</gene>
<dbReference type="Pfam" id="PF00005">
    <property type="entry name" value="ABC_tran"/>
    <property type="match status" value="1"/>
</dbReference>
<dbReference type="Proteomes" id="UP001500683">
    <property type="component" value="Unassembled WGS sequence"/>
</dbReference>
<keyword evidence="6 8" id="KW-0472">Membrane</keyword>
<evidence type="ECO:0000256" key="6">
    <source>
        <dbReference type="ARBA" id="ARBA00023136"/>
    </source>
</evidence>
<feature type="domain" description="ABC transporter" evidence="10">
    <location>
        <begin position="21"/>
        <end position="251"/>
    </location>
</feature>
<comment type="caution">
    <text evidence="12">The sequence shown here is derived from an EMBL/GenBank/DDBJ whole genome shotgun (WGS) entry which is preliminary data.</text>
</comment>
<dbReference type="InterPro" id="IPR047817">
    <property type="entry name" value="ABC2_TM_bact-type"/>
</dbReference>
<evidence type="ECO:0000256" key="8">
    <source>
        <dbReference type="RuleBase" id="RU361157"/>
    </source>
</evidence>
<evidence type="ECO:0000256" key="2">
    <source>
        <dbReference type="ARBA" id="ARBA00022692"/>
    </source>
</evidence>
<evidence type="ECO:0000256" key="9">
    <source>
        <dbReference type="SAM" id="MobiDB-lite"/>
    </source>
</evidence>
<feature type="domain" description="ABC transmembrane type-2" evidence="11">
    <location>
        <begin position="380"/>
        <end position="621"/>
    </location>
</feature>
<keyword evidence="4" id="KW-0067">ATP-binding</keyword>
<dbReference type="InterPro" id="IPR003439">
    <property type="entry name" value="ABC_transporter-like_ATP-bd"/>
</dbReference>
<evidence type="ECO:0000256" key="1">
    <source>
        <dbReference type="ARBA" id="ARBA00004141"/>
    </source>
</evidence>
<proteinExistence type="inferred from homology"/>